<dbReference type="EMBL" id="CAJNRD030001124">
    <property type="protein sequence ID" value="CAG5106270.1"/>
    <property type="molecule type" value="Genomic_DNA"/>
</dbReference>
<feature type="region of interest" description="Disordered" evidence="1">
    <location>
        <begin position="1"/>
        <end position="22"/>
    </location>
</feature>
<dbReference type="PROSITE" id="PS50191">
    <property type="entry name" value="CRAL_TRIO"/>
    <property type="match status" value="1"/>
</dbReference>
<dbReference type="PANTHER" id="PTHR10174:SF224">
    <property type="entry name" value="RETINOL-BINDING PROTEIN PINTA"/>
    <property type="match status" value="1"/>
</dbReference>
<dbReference type="CDD" id="cd00170">
    <property type="entry name" value="SEC14"/>
    <property type="match status" value="1"/>
</dbReference>
<dbReference type="GO" id="GO:1902936">
    <property type="term" value="F:phosphatidylinositol bisphosphate binding"/>
    <property type="evidence" value="ECO:0007669"/>
    <property type="project" value="TreeGrafter"/>
</dbReference>
<gene>
    <name evidence="3" type="ORF">HICCMSTLAB_LOCUS12176</name>
</gene>
<dbReference type="PANTHER" id="PTHR10174">
    <property type="entry name" value="ALPHA-TOCOPHEROL TRANSFER PROTEIN-RELATED"/>
    <property type="match status" value="1"/>
</dbReference>
<dbReference type="InterPro" id="IPR001251">
    <property type="entry name" value="CRAL-TRIO_dom"/>
</dbReference>
<dbReference type="InterPro" id="IPR036865">
    <property type="entry name" value="CRAL-TRIO_dom_sf"/>
</dbReference>
<dbReference type="OrthoDB" id="6682367at2759"/>
<dbReference type="SMART" id="SM00516">
    <property type="entry name" value="SEC14"/>
    <property type="match status" value="1"/>
</dbReference>
<organism evidence="3 4">
    <name type="scientific">Cotesia congregata</name>
    <name type="common">Parasitoid wasp</name>
    <name type="synonym">Apanteles congregatus</name>
    <dbReference type="NCBI Taxonomy" id="51543"/>
    <lineage>
        <taxon>Eukaryota</taxon>
        <taxon>Metazoa</taxon>
        <taxon>Ecdysozoa</taxon>
        <taxon>Arthropoda</taxon>
        <taxon>Hexapoda</taxon>
        <taxon>Insecta</taxon>
        <taxon>Pterygota</taxon>
        <taxon>Neoptera</taxon>
        <taxon>Endopterygota</taxon>
        <taxon>Hymenoptera</taxon>
        <taxon>Apocrita</taxon>
        <taxon>Ichneumonoidea</taxon>
        <taxon>Braconidae</taxon>
        <taxon>Microgastrinae</taxon>
        <taxon>Cotesia</taxon>
    </lineage>
</organism>
<evidence type="ECO:0000256" key="1">
    <source>
        <dbReference type="SAM" id="MobiDB-lite"/>
    </source>
</evidence>
<dbReference type="Proteomes" id="UP000786811">
    <property type="component" value="Unassembled WGS sequence"/>
</dbReference>
<feature type="compositionally biased region" description="Low complexity" evidence="1">
    <location>
        <begin position="1"/>
        <end position="14"/>
    </location>
</feature>
<name>A0A8J2MS00_COTCN</name>
<reference evidence="3" key="1">
    <citation type="submission" date="2021-04" db="EMBL/GenBank/DDBJ databases">
        <authorList>
            <person name="Chebbi M.A.C M."/>
        </authorList>
    </citation>
    <scope>NUCLEOTIDE SEQUENCE</scope>
</reference>
<keyword evidence="4" id="KW-1185">Reference proteome</keyword>
<comment type="caution">
    <text evidence="3">The sequence shown here is derived from an EMBL/GenBank/DDBJ whole genome shotgun (WGS) entry which is preliminary data.</text>
</comment>
<dbReference type="Gene3D" id="3.40.525.10">
    <property type="entry name" value="CRAL-TRIO lipid binding domain"/>
    <property type="match status" value="1"/>
</dbReference>
<proteinExistence type="predicted"/>
<evidence type="ECO:0000313" key="3">
    <source>
        <dbReference type="EMBL" id="CAG5106270.1"/>
    </source>
</evidence>
<sequence>MLSSSQSNVQSPQSEKSFASIDLSNEDDETVAKKIDEIRHVFIPLKQQNDGEKMIIIIRVSIHDPYKHKIANVIKTGKMILDVAIKDNMTVSTIGAIVIFDMSNVTLGHGLQMTPRVVQRLVHSWQGCYPVKINSLNFINAPIYVNGILNLFKSFMSHKMRTKVNVYSKTSEDLFSSIPKQQLPAEYGGFAGNLQSYISEY</sequence>
<dbReference type="SUPFAM" id="SSF52087">
    <property type="entry name" value="CRAL/TRIO domain"/>
    <property type="match status" value="1"/>
</dbReference>
<dbReference type="GO" id="GO:0016020">
    <property type="term" value="C:membrane"/>
    <property type="evidence" value="ECO:0007669"/>
    <property type="project" value="TreeGrafter"/>
</dbReference>
<evidence type="ECO:0000313" key="4">
    <source>
        <dbReference type="Proteomes" id="UP000786811"/>
    </source>
</evidence>
<accession>A0A8J2MS00</accession>
<protein>
    <submittedName>
        <fullName evidence="3">Similar to pinta: Retinol-binding protein pinta (Drosophila melanogaster)</fullName>
    </submittedName>
</protein>
<feature type="non-terminal residue" evidence="3">
    <location>
        <position position="1"/>
    </location>
</feature>
<dbReference type="Pfam" id="PF00650">
    <property type="entry name" value="CRAL_TRIO"/>
    <property type="match status" value="1"/>
</dbReference>
<dbReference type="AlphaFoldDB" id="A0A8J2MS00"/>
<feature type="domain" description="CRAL-TRIO" evidence="2">
    <location>
        <begin position="36"/>
        <end position="195"/>
    </location>
</feature>
<evidence type="ECO:0000259" key="2">
    <source>
        <dbReference type="PROSITE" id="PS50191"/>
    </source>
</evidence>